<dbReference type="Pfam" id="PF07261">
    <property type="entry name" value="DnaB_2"/>
    <property type="match status" value="1"/>
</dbReference>
<dbReference type="SUPFAM" id="SSF158499">
    <property type="entry name" value="DnaD domain-like"/>
    <property type="match status" value="1"/>
</dbReference>
<accession>A0A382MRZ1</accession>
<organism evidence="2">
    <name type="scientific">marine metagenome</name>
    <dbReference type="NCBI Taxonomy" id="408172"/>
    <lineage>
        <taxon>unclassified sequences</taxon>
        <taxon>metagenomes</taxon>
        <taxon>ecological metagenomes</taxon>
    </lineage>
</organism>
<dbReference type="InterPro" id="IPR006343">
    <property type="entry name" value="DnaB/C_C"/>
</dbReference>
<evidence type="ECO:0000259" key="1">
    <source>
        <dbReference type="Pfam" id="PF07261"/>
    </source>
</evidence>
<name>A0A382MRZ1_9ZZZZ</name>
<dbReference type="AlphaFoldDB" id="A0A382MRZ1"/>
<protein>
    <recommendedName>
        <fullName evidence="1">DnaB/C C-terminal domain-containing protein</fullName>
    </recommendedName>
</protein>
<dbReference type="NCBIfam" id="TIGR01446">
    <property type="entry name" value="DnaD_dom"/>
    <property type="match status" value="1"/>
</dbReference>
<dbReference type="Gene3D" id="1.10.10.630">
    <property type="entry name" value="DnaD domain-like"/>
    <property type="match status" value="1"/>
</dbReference>
<dbReference type="PANTHER" id="PTHR37293">
    <property type="entry name" value="PHAGE REPLICATION PROTEIN-RELATED"/>
    <property type="match status" value="1"/>
</dbReference>
<dbReference type="PANTHER" id="PTHR37293:SF5">
    <property type="entry name" value="DNA REPLICATION PROTEIN"/>
    <property type="match status" value="1"/>
</dbReference>
<feature type="non-terminal residue" evidence="2">
    <location>
        <position position="221"/>
    </location>
</feature>
<evidence type="ECO:0000313" key="2">
    <source>
        <dbReference type="EMBL" id="SVC51754.1"/>
    </source>
</evidence>
<sequence length="221" mass="25356">MVFPKVSGTPGSTLVPNSFFNKFIPGVEHVEDILTLLWCAYLMQDKAAAKKRPFFSMEDIWLADGVEHSYTKIGINKEKFFESLKRCAEQGFLSKVTINQKNHKETVFLLSNSGILEEIEDSENIHLGSNIPFNIEGDESSIITDLFELYEENFGVVSPIVAENLIEISRNYDFELIKQAFQEAALHGVGNWRYIERILESQEKEGYVNETDRRDSFESRK</sequence>
<dbReference type="EMBL" id="UINC01095568">
    <property type="protein sequence ID" value="SVC51754.1"/>
    <property type="molecule type" value="Genomic_DNA"/>
</dbReference>
<gene>
    <name evidence="2" type="ORF">METZ01_LOCUS304608</name>
</gene>
<reference evidence="2" key="1">
    <citation type="submission" date="2018-05" db="EMBL/GenBank/DDBJ databases">
        <authorList>
            <person name="Lanie J.A."/>
            <person name="Ng W.-L."/>
            <person name="Kazmierczak K.M."/>
            <person name="Andrzejewski T.M."/>
            <person name="Davidsen T.M."/>
            <person name="Wayne K.J."/>
            <person name="Tettelin H."/>
            <person name="Glass J.I."/>
            <person name="Rusch D."/>
            <person name="Podicherti R."/>
            <person name="Tsui H.-C.T."/>
            <person name="Winkler M.E."/>
        </authorList>
    </citation>
    <scope>NUCLEOTIDE SEQUENCE</scope>
</reference>
<dbReference type="InterPro" id="IPR053162">
    <property type="entry name" value="DnaD"/>
</dbReference>
<feature type="domain" description="DnaB/C C-terminal" evidence="1">
    <location>
        <begin position="147"/>
        <end position="207"/>
    </location>
</feature>
<proteinExistence type="predicted"/>
<dbReference type="InterPro" id="IPR034829">
    <property type="entry name" value="DnaD-like_sf"/>
</dbReference>